<protein>
    <recommendedName>
        <fullName evidence="3">LysM domain-containing protein</fullName>
    </recommendedName>
</protein>
<feature type="transmembrane region" description="Helical" evidence="2">
    <location>
        <begin position="34"/>
        <end position="54"/>
    </location>
</feature>
<dbReference type="Proteomes" id="UP000191931">
    <property type="component" value="Unassembled WGS sequence"/>
</dbReference>
<keyword evidence="2" id="KW-0472">Membrane</keyword>
<dbReference type="AlphaFoldDB" id="A0A1W1HGY8"/>
<feature type="compositionally biased region" description="Basic and acidic residues" evidence="1">
    <location>
        <begin position="295"/>
        <end position="320"/>
    </location>
</feature>
<dbReference type="STRING" id="1246637.MTBBW1_420004"/>
<dbReference type="Gene3D" id="3.10.350.10">
    <property type="entry name" value="LysM domain"/>
    <property type="match status" value="1"/>
</dbReference>
<dbReference type="PROSITE" id="PS51782">
    <property type="entry name" value="LYSM"/>
    <property type="match status" value="1"/>
</dbReference>
<keyword evidence="2" id="KW-1133">Transmembrane helix</keyword>
<organism evidence="4 5">
    <name type="scientific">Desulfamplus magnetovallimortis</name>
    <dbReference type="NCBI Taxonomy" id="1246637"/>
    <lineage>
        <taxon>Bacteria</taxon>
        <taxon>Pseudomonadati</taxon>
        <taxon>Thermodesulfobacteriota</taxon>
        <taxon>Desulfobacteria</taxon>
        <taxon>Desulfobacterales</taxon>
        <taxon>Desulfobacteraceae</taxon>
        <taxon>Desulfamplus</taxon>
    </lineage>
</organism>
<gene>
    <name evidence="4" type="ORF">MTBBW1_420004</name>
</gene>
<feature type="domain" description="LysM" evidence="3">
    <location>
        <begin position="96"/>
        <end position="149"/>
    </location>
</feature>
<keyword evidence="5" id="KW-1185">Reference proteome</keyword>
<dbReference type="EMBL" id="FWEV01000284">
    <property type="protein sequence ID" value="SLM31739.1"/>
    <property type="molecule type" value="Genomic_DNA"/>
</dbReference>
<dbReference type="CDD" id="cd00118">
    <property type="entry name" value="LysM"/>
    <property type="match status" value="1"/>
</dbReference>
<evidence type="ECO:0000256" key="2">
    <source>
        <dbReference type="SAM" id="Phobius"/>
    </source>
</evidence>
<feature type="region of interest" description="Disordered" evidence="1">
    <location>
        <begin position="263"/>
        <end position="359"/>
    </location>
</feature>
<feature type="compositionally biased region" description="Basic and acidic residues" evidence="1">
    <location>
        <begin position="467"/>
        <end position="479"/>
    </location>
</feature>
<sequence>MIYAGKLQGSLNFRIVSKPEITETSGLMMKKTEILFSVFLIAALLTICSAALFFGSTATVNASTTKPRAEIAPQLLETAYKRYSLYRYKDSEILCERYTVKKGDWIYKIFRTKGELSSADFPLFLNIFKEINPGIKNMDSINPGQKMLIPLKRVKADDFVESTPGIVDVPVIKLSNIPESFDQFIIPHDVRQGDKVSDLIHKSFLDKHGAISQEGIFAFKLLNPAVESLDIIFEGSTINLPKPSIVEQPWFVSLMNSNAQKENGAVPSLSTIPPDVSQPDLSLTGESSFASITSDRNDSEDKKSAGNPKENKDSLPEKSSEQSSETLPEPENISSQTNSNKDKQEQLSDSQQRQFSPSLKHLKRLANLNNGKLMSRGKYHFPGDDGKDTVLDLSLTPVIRLQDGTRILIVPDKRQFDSVSKSISHFWRKVKIMEFSEIEQALKSYNSLNIMYGNHDRKAENQQGKSESTKSNKKASDISKDLTVSQSSLPYIQRTYLPIQNIIPFYQKDAVKKLLEITNYNYIPETEIQLPVDSITINVTTGLVLRPGKPDTVIFFGNVYGATIDAFMEKNKAIVISLPPTGNLFQIAGTLFSGLGASLTRNPSFISPSTRKAVTISGLYINTTNRDVFVSDTPMILKEAFDYLTKKQIAIATVSK</sequence>
<evidence type="ECO:0000313" key="4">
    <source>
        <dbReference type="EMBL" id="SLM31739.1"/>
    </source>
</evidence>
<evidence type="ECO:0000256" key="1">
    <source>
        <dbReference type="SAM" id="MobiDB-lite"/>
    </source>
</evidence>
<dbReference type="InterPro" id="IPR018392">
    <property type="entry name" value="LysM"/>
</dbReference>
<name>A0A1W1HGY8_9BACT</name>
<evidence type="ECO:0000259" key="3">
    <source>
        <dbReference type="PROSITE" id="PS51782"/>
    </source>
</evidence>
<feature type="compositionally biased region" description="Polar residues" evidence="1">
    <location>
        <begin position="347"/>
        <end position="357"/>
    </location>
</feature>
<feature type="region of interest" description="Disordered" evidence="1">
    <location>
        <begin position="457"/>
        <end position="479"/>
    </location>
</feature>
<reference evidence="4 5" key="1">
    <citation type="submission" date="2017-03" db="EMBL/GenBank/DDBJ databases">
        <authorList>
            <person name="Afonso C.L."/>
            <person name="Miller P.J."/>
            <person name="Scott M.A."/>
            <person name="Spackman E."/>
            <person name="Goraichik I."/>
            <person name="Dimitrov K.M."/>
            <person name="Suarez D.L."/>
            <person name="Swayne D.E."/>
        </authorList>
    </citation>
    <scope>NUCLEOTIDE SEQUENCE [LARGE SCALE GENOMIC DNA]</scope>
    <source>
        <strain evidence="4">PRJEB14757</strain>
    </source>
</reference>
<evidence type="ECO:0000313" key="5">
    <source>
        <dbReference type="Proteomes" id="UP000191931"/>
    </source>
</evidence>
<feature type="compositionally biased region" description="Polar residues" evidence="1">
    <location>
        <begin position="321"/>
        <end position="339"/>
    </location>
</feature>
<dbReference type="InterPro" id="IPR036779">
    <property type="entry name" value="LysM_dom_sf"/>
</dbReference>
<proteinExistence type="predicted"/>
<accession>A0A1W1HGY8</accession>
<keyword evidence="2" id="KW-0812">Transmembrane</keyword>
<feature type="compositionally biased region" description="Polar residues" evidence="1">
    <location>
        <begin position="279"/>
        <end position="294"/>
    </location>
</feature>